<sequence length="359" mass="41488">MPKNTEYIQELEYSTYLPKREDLERIDKTAQANTNTCIDLINGELTHTVIHWEDTLISKGKTIGKTYGKKVNNRCRIVHKNKYRRVVAVPDIHGDYEHLISILRHAKIIDEENNWIATDTILIQTGDLLNRGNDTMKIYETVLDLREQAAKKGGIFYNLIGNHEIFEVRGNHYFTSSGDFDEFGGMLEHEEAFGPDGKYGQFIRNVMNTTMIIDDTLFTHAGIRPDYLGGGIEEINKYIRELLQSTPSPKELGRMYKNNEIHPVLVDRYFDDYGPFWLRDFAKNPESEICPQVEETLRRTNTKRMVIGHTPQSYGKITSRCSNKLIIIDIGVSRCIGGGYYGYLEILNDKQEVWARYFN</sequence>
<evidence type="ECO:0000313" key="2">
    <source>
        <dbReference type="Proteomes" id="UP000193944"/>
    </source>
</evidence>
<dbReference type="Gene3D" id="3.60.21.10">
    <property type="match status" value="1"/>
</dbReference>
<dbReference type="PANTHER" id="PTHR46546:SF4">
    <property type="entry name" value="SHEWANELLA-LIKE PROTEIN PHOSPHATASE 1"/>
    <property type="match status" value="1"/>
</dbReference>
<protein>
    <submittedName>
        <fullName evidence="1">Metallo-dependent phosphatase</fullName>
    </submittedName>
</protein>
<dbReference type="EMBL" id="MCFG01000019">
    <property type="protein sequence ID" value="ORX86594.1"/>
    <property type="molecule type" value="Genomic_DNA"/>
</dbReference>
<reference evidence="1 2" key="2">
    <citation type="submission" date="2016-08" db="EMBL/GenBank/DDBJ databases">
        <title>Pervasive Adenine N6-methylation of Active Genes in Fungi.</title>
        <authorList>
            <consortium name="DOE Joint Genome Institute"/>
            <person name="Mondo S.J."/>
            <person name="Dannebaum R.O."/>
            <person name="Kuo R.C."/>
            <person name="Labutti K."/>
            <person name="Haridas S."/>
            <person name="Kuo A."/>
            <person name="Salamov A."/>
            <person name="Ahrendt S.R."/>
            <person name="Lipzen A."/>
            <person name="Sullivan W."/>
            <person name="Andreopoulos W.B."/>
            <person name="Clum A."/>
            <person name="Lindquist E."/>
            <person name="Daum C."/>
            <person name="Ramamoorthy G.K."/>
            <person name="Gryganskyi A."/>
            <person name="Culley D."/>
            <person name="Magnuson J.K."/>
            <person name="James T.Y."/>
            <person name="O'Malley M.A."/>
            <person name="Stajich J.E."/>
            <person name="Spatafora J.W."/>
            <person name="Visel A."/>
            <person name="Grigoriev I.V."/>
        </authorList>
    </citation>
    <scope>NUCLEOTIDE SEQUENCE [LARGE SCALE GENOMIC DNA]</scope>
    <source>
        <strain evidence="1 2">S4</strain>
    </source>
</reference>
<name>A0A1Y1XML0_9FUNG</name>
<accession>A0A1Y1XML0</accession>
<dbReference type="AlphaFoldDB" id="A0A1Y1XML0"/>
<proteinExistence type="predicted"/>
<comment type="caution">
    <text evidence="1">The sequence shown here is derived from an EMBL/GenBank/DDBJ whole genome shotgun (WGS) entry which is preliminary data.</text>
</comment>
<keyword evidence="2" id="KW-1185">Reference proteome</keyword>
<dbReference type="InterPro" id="IPR029052">
    <property type="entry name" value="Metallo-depent_PP-like"/>
</dbReference>
<dbReference type="SUPFAM" id="SSF56300">
    <property type="entry name" value="Metallo-dependent phosphatases"/>
    <property type="match status" value="1"/>
</dbReference>
<reference evidence="1 2" key="1">
    <citation type="submission" date="2016-08" db="EMBL/GenBank/DDBJ databases">
        <title>A Parts List for Fungal Cellulosomes Revealed by Comparative Genomics.</title>
        <authorList>
            <consortium name="DOE Joint Genome Institute"/>
            <person name="Haitjema C.H."/>
            <person name="Gilmore S.P."/>
            <person name="Henske J.K."/>
            <person name="Solomon K.V."/>
            <person name="De Groot R."/>
            <person name="Kuo A."/>
            <person name="Mondo S.J."/>
            <person name="Salamov A.A."/>
            <person name="Labutti K."/>
            <person name="Zhao Z."/>
            <person name="Chiniquy J."/>
            <person name="Barry K."/>
            <person name="Brewer H.M."/>
            <person name="Purvine S.O."/>
            <person name="Wright A.T."/>
            <person name="Boxma B."/>
            <person name="Van Alen T."/>
            <person name="Hackstein J.H."/>
            <person name="Baker S.E."/>
            <person name="Grigoriev I.V."/>
            <person name="O'Malley M.A."/>
        </authorList>
    </citation>
    <scope>NUCLEOTIDE SEQUENCE [LARGE SCALE GENOMIC DNA]</scope>
    <source>
        <strain evidence="1 2">S4</strain>
    </source>
</reference>
<dbReference type="STRING" id="1754192.A0A1Y1XML0"/>
<dbReference type="OrthoDB" id="5976022at2759"/>
<gene>
    <name evidence="1" type="ORF">BCR32DRAFT_324895</name>
</gene>
<dbReference type="Proteomes" id="UP000193944">
    <property type="component" value="Unassembled WGS sequence"/>
</dbReference>
<dbReference type="PANTHER" id="PTHR46546">
    <property type="entry name" value="SHEWANELLA-LIKE PROTEIN PHOSPHATASE 1"/>
    <property type="match status" value="1"/>
</dbReference>
<organism evidence="1 2">
    <name type="scientific">Anaeromyces robustus</name>
    <dbReference type="NCBI Taxonomy" id="1754192"/>
    <lineage>
        <taxon>Eukaryota</taxon>
        <taxon>Fungi</taxon>
        <taxon>Fungi incertae sedis</taxon>
        <taxon>Chytridiomycota</taxon>
        <taxon>Chytridiomycota incertae sedis</taxon>
        <taxon>Neocallimastigomycetes</taxon>
        <taxon>Neocallimastigales</taxon>
        <taxon>Neocallimastigaceae</taxon>
        <taxon>Anaeromyces</taxon>
    </lineage>
</organism>
<evidence type="ECO:0000313" key="1">
    <source>
        <dbReference type="EMBL" id="ORX86594.1"/>
    </source>
</evidence>